<dbReference type="AlphaFoldDB" id="A0A9W6F937"/>
<evidence type="ECO:0000313" key="2">
    <source>
        <dbReference type="Proteomes" id="UP001165080"/>
    </source>
</evidence>
<protein>
    <recommendedName>
        <fullName evidence="3">DUF1499 domain-containing protein</fullName>
    </recommendedName>
</protein>
<proteinExistence type="predicted"/>
<gene>
    <name evidence="1" type="primary">PLEST012003</name>
    <name evidence="1" type="ORF">PLESTB_001599200</name>
</gene>
<sequence length="216" mass="23102">MRRLQTGLVIALTTVGVIQVFLTKPAKMWLLQVARAPVLNDVSTDLDDPPAFIVARHGPLPEQWRPRIRAAYPDVKPLTVRVPTPASASEAAAAAGAGTILDTVTAVARATPLWQVQKVVDGTAAGAGAEAEAAPGVMLLEAVATTRLLKFRDDVVVRVRQEQGQQAEAGSAAAWRVDMRSKSRVGKGDLGANAARIRAFMERLRQELTLRGLTVE</sequence>
<keyword evidence="2" id="KW-1185">Reference proteome</keyword>
<comment type="caution">
    <text evidence="1">The sequence shown here is derived from an EMBL/GenBank/DDBJ whole genome shotgun (WGS) entry which is preliminary data.</text>
</comment>
<accession>A0A9W6F937</accession>
<name>A0A9W6F937_9CHLO</name>
<evidence type="ECO:0008006" key="3">
    <source>
        <dbReference type="Google" id="ProtNLM"/>
    </source>
</evidence>
<reference evidence="1 2" key="1">
    <citation type="journal article" date="2023" name="Commun. Biol.">
        <title>Reorganization of the ancestral sex-determining regions during the evolution of trioecy in Pleodorina starrii.</title>
        <authorList>
            <person name="Takahashi K."/>
            <person name="Suzuki S."/>
            <person name="Kawai-Toyooka H."/>
            <person name="Yamamoto K."/>
            <person name="Hamaji T."/>
            <person name="Ootsuki R."/>
            <person name="Yamaguchi H."/>
            <person name="Kawachi M."/>
            <person name="Higashiyama T."/>
            <person name="Nozaki H."/>
        </authorList>
    </citation>
    <scope>NUCLEOTIDE SEQUENCE [LARGE SCALE GENOMIC DNA]</scope>
    <source>
        <strain evidence="1 2">NIES-4479</strain>
    </source>
</reference>
<organism evidence="1 2">
    <name type="scientific">Pleodorina starrii</name>
    <dbReference type="NCBI Taxonomy" id="330485"/>
    <lineage>
        <taxon>Eukaryota</taxon>
        <taxon>Viridiplantae</taxon>
        <taxon>Chlorophyta</taxon>
        <taxon>core chlorophytes</taxon>
        <taxon>Chlorophyceae</taxon>
        <taxon>CS clade</taxon>
        <taxon>Chlamydomonadales</taxon>
        <taxon>Volvocaceae</taxon>
        <taxon>Pleodorina</taxon>
    </lineage>
</organism>
<evidence type="ECO:0000313" key="1">
    <source>
        <dbReference type="EMBL" id="GLC60330.1"/>
    </source>
</evidence>
<dbReference type="Pfam" id="PF07386">
    <property type="entry name" value="DUF1499"/>
    <property type="match status" value="1"/>
</dbReference>
<dbReference type="Proteomes" id="UP001165080">
    <property type="component" value="Unassembled WGS sequence"/>
</dbReference>
<dbReference type="InterPro" id="IPR010865">
    <property type="entry name" value="DUF1499"/>
</dbReference>
<dbReference type="OrthoDB" id="540864at2759"/>
<dbReference type="EMBL" id="BRXU01000033">
    <property type="protein sequence ID" value="GLC60330.1"/>
    <property type="molecule type" value="Genomic_DNA"/>
</dbReference>